<name>A0AAD4GKF9_BOLED</name>
<feature type="region of interest" description="Disordered" evidence="1">
    <location>
        <begin position="35"/>
        <end position="57"/>
    </location>
</feature>
<dbReference type="Proteomes" id="UP001194468">
    <property type="component" value="Unassembled WGS sequence"/>
</dbReference>
<accession>A0AAD4GKF9</accession>
<reference evidence="2" key="2">
    <citation type="journal article" date="2020" name="Nat. Commun.">
        <title>Large-scale genome sequencing of mycorrhizal fungi provides insights into the early evolution of symbiotic traits.</title>
        <authorList>
            <person name="Miyauchi S."/>
            <person name="Kiss E."/>
            <person name="Kuo A."/>
            <person name="Drula E."/>
            <person name="Kohler A."/>
            <person name="Sanchez-Garcia M."/>
            <person name="Morin E."/>
            <person name="Andreopoulos B."/>
            <person name="Barry K.W."/>
            <person name="Bonito G."/>
            <person name="Buee M."/>
            <person name="Carver A."/>
            <person name="Chen C."/>
            <person name="Cichocki N."/>
            <person name="Clum A."/>
            <person name="Culley D."/>
            <person name="Crous P.W."/>
            <person name="Fauchery L."/>
            <person name="Girlanda M."/>
            <person name="Hayes R.D."/>
            <person name="Keri Z."/>
            <person name="LaButti K."/>
            <person name="Lipzen A."/>
            <person name="Lombard V."/>
            <person name="Magnuson J."/>
            <person name="Maillard F."/>
            <person name="Murat C."/>
            <person name="Nolan M."/>
            <person name="Ohm R.A."/>
            <person name="Pangilinan J."/>
            <person name="Pereira M.F."/>
            <person name="Perotto S."/>
            <person name="Peter M."/>
            <person name="Pfister S."/>
            <person name="Riley R."/>
            <person name="Sitrit Y."/>
            <person name="Stielow J.B."/>
            <person name="Szollosi G."/>
            <person name="Zifcakova L."/>
            <person name="Stursova M."/>
            <person name="Spatafora J.W."/>
            <person name="Tedersoo L."/>
            <person name="Vaario L.M."/>
            <person name="Yamada A."/>
            <person name="Yan M."/>
            <person name="Wang P."/>
            <person name="Xu J."/>
            <person name="Bruns T."/>
            <person name="Baldrian P."/>
            <person name="Vilgalys R."/>
            <person name="Dunand C."/>
            <person name="Henrissat B."/>
            <person name="Grigoriev I.V."/>
            <person name="Hibbett D."/>
            <person name="Nagy L.G."/>
            <person name="Martin F.M."/>
        </authorList>
    </citation>
    <scope>NUCLEOTIDE SEQUENCE</scope>
    <source>
        <strain evidence="2">BED1</strain>
    </source>
</reference>
<reference evidence="2" key="1">
    <citation type="submission" date="2019-10" db="EMBL/GenBank/DDBJ databases">
        <authorList>
            <consortium name="DOE Joint Genome Institute"/>
            <person name="Kuo A."/>
            <person name="Miyauchi S."/>
            <person name="Kiss E."/>
            <person name="Drula E."/>
            <person name="Kohler A."/>
            <person name="Sanchez-Garcia M."/>
            <person name="Andreopoulos B."/>
            <person name="Barry K.W."/>
            <person name="Bonito G."/>
            <person name="Buee M."/>
            <person name="Carver A."/>
            <person name="Chen C."/>
            <person name="Cichocki N."/>
            <person name="Clum A."/>
            <person name="Culley D."/>
            <person name="Crous P.W."/>
            <person name="Fauchery L."/>
            <person name="Girlanda M."/>
            <person name="Hayes R."/>
            <person name="Keri Z."/>
            <person name="LaButti K."/>
            <person name="Lipzen A."/>
            <person name="Lombard V."/>
            <person name="Magnuson J."/>
            <person name="Maillard F."/>
            <person name="Morin E."/>
            <person name="Murat C."/>
            <person name="Nolan M."/>
            <person name="Ohm R."/>
            <person name="Pangilinan J."/>
            <person name="Pereira M."/>
            <person name="Perotto S."/>
            <person name="Peter M."/>
            <person name="Riley R."/>
            <person name="Sitrit Y."/>
            <person name="Stielow B."/>
            <person name="Szollosi G."/>
            <person name="Zifcakova L."/>
            <person name="Stursova M."/>
            <person name="Spatafora J.W."/>
            <person name="Tedersoo L."/>
            <person name="Vaario L.-M."/>
            <person name="Yamada A."/>
            <person name="Yan M."/>
            <person name="Wang P."/>
            <person name="Xu J."/>
            <person name="Bruns T."/>
            <person name="Baldrian P."/>
            <person name="Vilgalys R."/>
            <person name="Henrissat B."/>
            <person name="Grigoriev I.V."/>
            <person name="Hibbett D."/>
            <person name="Nagy L.G."/>
            <person name="Martin F.M."/>
        </authorList>
    </citation>
    <scope>NUCLEOTIDE SEQUENCE</scope>
    <source>
        <strain evidence="2">BED1</strain>
    </source>
</reference>
<evidence type="ECO:0000313" key="2">
    <source>
        <dbReference type="EMBL" id="KAF8450594.1"/>
    </source>
</evidence>
<evidence type="ECO:0000313" key="3">
    <source>
        <dbReference type="Proteomes" id="UP001194468"/>
    </source>
</evidence>
<evidence type="ECO:0000256" key="1">
    <source>
        <dbReference type="SAM" id="MobiDB-lite"/>
    </source>
</evidence>
<protein>
    <submittedName>
        <fullName evidence="2">Uncharacterized protein</fullName>
    </submittedName>
</protein>
<sequence>MIRRTSQCSRPPKPLVVLGGKMSCWLPRGRAQSQSRYLGSHGVQNDPNGSHGQPFVAGEPMHSAIMSWLELA</sequence>
<comment type="caution">
    <text evidence="2">The sequence shown here is derived from an EMBL/GenBank/DDBJ whole genome shotgun (WGS) entry which is preliminary data.</text>
</comment>
<gene>
    <name evidence="2" type="ORF">L210DRAFT_3520839</name>
</gene>
<keyword evidence="3" id="KW-1185">Reference proteome</keyword>
<dbReference type="AlphaFoldDB" id="A0AAD4GKF9"/>
<feature type="compositionally biased region" description="Polar residues" evidence="1">
    <location>
        <begin position="35"/>
        <end position="51"/>
    </location>
</feature>
<organism evidence="2 3">
    <name type="scientific">Boletus edulis BED1</name>
    <dbReference type="NCBI Taxonomy" id="1328754"/>
    <lineage>
        <taxon>Eukaryota</taxon>
        <taxon>Fungi</taxon>
        <taxon>Dikarya</taxon>
        <taxon>Basidiomycota</taxon>
        <taxon>Agaricomycotina</taxon>
        <taxon>Agaricomycetes</taxon>
        <taxon>Agaricomycetidae</taxon>
        <taxon>Boletales</taxon>
        <taxon>Boletineae</taxon>
        <taxon>Boletaceae</taxon>
        <taxon>Boletoideae</taxon>
        <taxon>Boletus</taxon>
    </lineage>
</organism>
<dbReference type="EMBL" id="WHUW01000002">
    <property type="protein sequence ID" value="KAF8450594.1"/>
    <property type="molecule type" value="Genomic_DNA"/>
</dbReference>
<proteinExistence type="predicted"/>